<dbReference type="InterPro" id="IPR015424">
    <property type="entry name" value="PyrdxlP-dep_Trfase"/>
</dbReference>
<dbReference type="SUPFAM" id="SSF53383">
    <property type="entry name" value="PLP-dependent transferases"/>
    <property type="match status" value="1"/>
</dbReference>
<gene>
    <name evidence="1" type="ORF">METZ01_LOCUS463818</name>
</gene>
<evidence type="ECO:0000313" key="1">
    <source>
        <dbReference type="EMBL" id="SVE10964.1"/>
    </source>
</evidence>
<evidence type="ECO:0008006" key="2">
    <source>
        <dbReference type="Google" id="ProtNLM"/>
    </source>
</evidence>
<dbReference type="AlphaFoldDB" id="A0A383ATF8"/>
<dbReference type="InterPro" id="IPR015421">
    <property type="entry name" value="PyrdxlP-dep_Trfase_major"/>
</dbReference>
<proteinExistence type="predicted"/>
<dbReference type="EMBL" id="UINC01194734">
    <property type="protein sequence ID" value="SVE10964.1"/>
    <property type="molecule type" value="Genomic_DNA"/>
</dbReference>
<reference evidence="1" key="1">
    <citation type="submission" date="2018-05" db="EMBL/GenBank/DDBJ databases">
        <authorList>
            <person name="Lanie J.A."/>
            <person name="Ng W.-L."/>
            <person name="Kazmierczak K.M."/>
            <person name="Andrzejewski T.M."/>
            <person name="Davidsen T.M."/>
            <person name="Wayne K.J."/>
            <person name="Tettelin H."/>
            <person name="Glass J.I."/>
            <person name="Rusch D."/>
            <person name="Podicherti R."/>
            <person name="Tsui H.-C.T."/>
            <person name="Winkler M.E."/>
        </authorList>
    </citation>
    <scope>NUCLEOTIDE SEQUENCE</scope>
</reference>
<dbReference type="Pfam" id="PF01041">
    <property type="entry name" value="DegT_DnrJ_EryC1"/>
    <property type="match status" value="1"/>
</dbReference>
<organism evidence="1">
    <name type="scientific">marine metagenome</name>
    <dbReference type="NCBI Taxonomy" id="408172"/>
    <lineage>
        <taxon>unclassified sequences</taxon>
        <taxon>metagenomes</taxon>
        <taxon>ecological metagenomes</taxon>
    </lineage>
</organism>
<feature type="non-terminal residue" evidence="1">
    <location>
        <position position="91"/>
    </location>
</feature>
<protein>
    <recommendedName>
        <fullName evidence="2">DegT/DnrJ/EryC1/StrS aminotransferase family protein</fullName>
    </recommendedName>
</protein>
<dbReference type="Gene3D" id="3.40.640.10">
    <property type="entry name" value="Type I PLP-dependent aspartate aminotransferase-like (Major domain)"/>
    <property type="match status" value="1"/>
</dbReference>
<name>A0A383ATF8_9ZZZZ</name>
<sequence length="91" mass="10366">MKIYKLAENTIDDKDYEVLINFLKNRKYLNQSKITKVFEQKFSDFLNSKLSIFVNSGSSANLLIAQTLLEGNYLKNKVAILPAVSWSTTVS</sequence>
<accession>A0A383ATF8</accession>
<dbReference type="InterPro" id="IPR000653">
    <property type="entry name" value="DegT/StrS_aminotransferase"/>
</dbReference>